<organism evidence="6 7">
    <name type="scientific">Tindallia magadiensis</name>
    <dbReference type="NCBI Taxonomy" id="69895"/>
    <lineage>
        <taxon>Bacteria</taxon>
        <taxon>Bacillati</taxon>
        <taxon>Bacillota</taxon>
        <taxon>Clostridia</taxon>
        <taxon>Peptostreptococcales</taxon>
        <taxon>Tindalliaceae</taxon>
        <taxon>Tindallia</taxon>
    </lineage>
</organism>
<dbReference type="Proteomes" id="UP000199287">
    <property type="component" value="Unassembled WGS sequence"/>
</dbReference>
<comment type="similarity">
    <text evidence="2">Belongs to the CRISPR system Cmr5 family.</text>
</comment>
<dbReference type="Pfam" id="PF09701">
    <property type="entry name" value="Cas_Cmr5"/>
    <property type="match status" value="1"/>
</dbReference>
<keyword evidence="3" id="KW-0963">Cytoplasm</keyword>
<dbReference type="InterPro" id="IPR010160">
    <property type="entry name" value="CRISPR-assoc_prot_Cmr5"/>
</dbReference>
<proteinExistence type="inferred from homology"/>
<dbReference type="EMBL" id="FOQA01000005">
    <property type="protein sequence ID" value="SFI00468.1"/>
    <property type="molecule type" value="Genomic_DNA"/>
</dbReference>
<evidence type="ECO:0000313" key="7">
    <source>
        <dbReference type="Proteomes" id="UP000199287"/>
    </source>
</evidence>
<evidence type="ECO:0000256" key="1">
    <source>
        <dbReference type="ARBA" id="ARBA00004496"/>
    </source>
</evidence>
<dbReference type="GO" id="GO:0005737">
    <property type="term" value="C:cytoplasm"/>
    <property type="evidence" value="ECO:0007669"/>
    <property type="project" value="UniProtKB-SubCell"/>
</dbReference>
<keyword evidence="4" id="KW-0051">Antiviral defense</keyword>
<name>A0A1I3ENJ8_9FIRM</name>
<gene>
    <name evidence="6" type="ORF">SAMN05192551_10584</name>
</gene>
<dbReference type="STRING" id="69895.SAMN05192551_10584"/>
<evidence type="ECO:0000256" key="3">
    <source>
        <dbReference type="ARBA" id="ARBA00022490"/>
    </source>
</evidence>
<evidence type="ECO:0000313" key="6">
    <source>
        <dbReference type="EMBL" id="SFI00468.1"/>
    </source>
</evidence>
<reference evidence="7" key="1">
    <citation type="submission" date="2016-10" db="EMBL/GenBank/DDBJ databases">
        <authorList>
            <person name="Varghese N."/>
            <person name="Submissions S."/>
        </authorList>
    </citation>
    <scope>NUCLEOTIDE SEQUENCE [LARGE SCALE GENOMIC DNA]</scope>
    <source>
        <strain evidence="7">Z-7934</strain>
    </source>
</reference>
<sequence>MSRRKDIEMERANTAYDSIMELHKKEESDSKDFLEKTKASYRAYAKKLPMLILNNGFGASIAFVNSKKGKGKAEERAYDFLYKHIQKRLRDTGLADEKDLMETIVKSKNDDYRQMTKEALAFLNWLRRFAEAEFKGDVQE</sequence>
<dbReference type="Gene3D" id="1.10.520.30">
    <property type="entry name" value="AF1862-like domain"/>
    <property type="match status" value="1"/>
</dbReference>
<dbReference type="InterPro" id="IPR023101">
    <property type="entry name" value="AF1862-like_dom_sf"/>
</dbReference>
<dbReference type="GO" id="GO:0051607">
    <property type="term" value="P:defense response to virus"/>
    <property type="evidence" value="ECO:0007669"/>
    <property type="project" value="UniProtKB-KW"/>
</dbReference>
<accession>A0A1I3ENJ8</accession>
<dbReference type="RefSeq" id="WP_093371994.1">
    <property type="nucleotide sequence ID" value="NZ_FOQA01000005.1"/>
</dbReference>
<protein>
    <recommendedName>
        <fullName evidence="5">CRISPR type III-B/RAMP module-associated protein Cmr5</fullName>
    </recommendedName>
</protein>
<dbReference type="AlphaFoldDB" id="A0A1I3ENJ8"/>
<comment type="subcellular location">
    <subcellularLocation>
        <location evidence="1">Cytoplasm</location>
    </subcellularLocation>
</comment>
<dbReference type="OrthoDB" id="1716617at2"/>
<dbReference type="SUPFAM" id="SSF158568">
    <property type="entry name" value="AF1862-like"/>
    <property type="match status" value="1"/>
</dbReference>
<evidence type="ECO:0000256" key="4">
    <source>
        <dbReference type="ARBA" id="ARBA00023118"/>
    </source>
</evidence>
<keyword evidence="7" id="KW-1185">Reference proteome</keyword>
<evidence type="ECO:0000256" key="2">
    <source>
        <dbReference type="ARBA" id="ARBA00006161"/>
    </source>
</evidence>
<dbReference type="NCBIfam" id="TIGR01881">
    <property type="entry name" value="cas_Cmr5"/>
    <property type="match status" value="1"/>
</dbReference>
<evidence type="ECO:0000256" key="5">
    <source>
        <dbReference type="ARBA" id="ARBA00030001"/>
    </source>
</evidence>